<accession>A0A6C0CKD9</accession>
<protein>
    <submittedName>
        <fullName evidence="1">Uncharacterized protein</fullName>
    </submittedName>
</protein>
<dbReference type="AlphaFoldDB" id="A0A6C0CKD9"/>
<reference evidence="1" key="1">
    <citation type="journal article" date="2020" name="Nature">
        <title>Giant virus diversity and host interactions through global metagenomics.</title>
        <authorList>
            <person name="Schulz F."/>
            <person name="Roux S."/>
            <person name="Paez-Espino D."/>
            <person name="Jungbluth S."/>
            <person name="Walsh D.A."/>
            <person name="Denef V.J."/>
            <person name="McMahon K.D."/>
            <person name="Konstantinidis K.T."/>
            <person name="Eloe-Fadrosh E.A."/>
            <person name="Kyrpides N.C."/>
            <person name="Woyke T."/>
        </authorList>
    </citation>
    <scope>NUCLEOTIDE SEQUENCE</scope>
    <source>
        <strain evidence="1">GVMAG-M-3300021343-4</strain>
    </source>
</reference>
<organism evidence="1">
    <name type="scientific">viral metagenome</name>
    <dbReference type="NCBI Taxonomy" id="1070528"/>
    <lineage>
        <taxon>unclassified sequences</taxon>
        <taxon>metagenomes</taxon>
        <taxon>organismal metagenomes</taxon>
    </lineage>
</organism>
<dbReference type="EMBL" id="MN739436">
    <property type="protein sequence ID" value="QHT04677.1"/>
    <property type="molecule type" value="Genomic_DNA"/>
</dbReference>
<proteinExistence type="predicted"/>
<sequence>MLPTATTTFDIILANLELSHNALRIYGLDCKSNLKMAQTIKKNLEHSEFECEIVQVKDPKEVKIPESSLKEFIIYTHTYNMDGFEKLDVPSFNKIYCDGRVELWRVCHSEYKSDFLLSYVPLATF</sequence>
<name>A0A6C0CKD9_9ZZZZ</name>
<evidence type="ECO:0000313" key="1">
    <source>
        <dbReference type="EMBL" id="QHT04677.1"/>
    </source>
</evidence>